<evidence type="ECO:0000313" key="1">
    <source>
        <dbReference type="EMBL" id="AQT46993.1"/>
    </source>
</evidence>
<keyword evidence="2" id="KW-1185">Reference proteome</keyword>
<dbReference type="EMBL" id="CP015625">
    <property type="protein sequence ID" value="AQT46993.1"/>
    <property type="molecule type" value="Genomic_DNA"/>
</dbReference>
<reference evidence="1 2" key="1">
    <citation type="submission" date="2016-11" db="EMBL/GenBank/DDBJ databases">
        <title>Comparative genomics of Bartonella apis.</title>
        <authorList>
            <person name="Engel P."/>
        </authorList>
    </citation>
    <scope>NUCLEOTIDE SEQUENCE [LARGE SCALE GENOMIC DNA]</scope>
    <source>
        <strain evidence="1 2">BBC0122</strain>
    </source>
</reference>
<dbReference type="Proteomes" id="UP000189632">
    <property type="component" value="Chromosome"/>
</dbReference>
<sequence length="39" mass="4155">MFQASRVSALECLETRVLSSSALAGKTSRRGSAPEVDKD</sequence>
<dbReference type="STRING" id="1686310.BBC0244_008600"/>
<gene>
    <name evidence="1" type="ORF">BBC0122_008670</name>
</gene>
<name>A0A1U9MGZ0_9HYPH</name>
<proteinExistence type="predicted"/>
<dbReference type="AlphaFoldDB" id="A0A1U9MGZ0"/>
<protein>
    <submittedName>
        <fullName evidence="1">Uncharacterized protein</fullName>
    </submittedName>
</protein>
<evidence type="ECO:0000313" key="2">
    <source>
        <dbReference type="Proteomes" id="UP000189632"/>
    </source>
</evidence>
<accession>A0A1U9MGZ0</accession>
<dbReference type="KEGG" id="bapi:BBC0122_008670"/>
<organism evidence="1 2">
    <name type="scientific">Bartonella choladocola</name>
    <dbReference type="NCBI Taxonomy" id="2750995"/>
    <lineage>
        <taxon>Bacteria</taxon>
        <taxon>Pseudomonadati</taxon>
        <taxon>Pseudomonadota</taxon>
        <taxon>Alphaproteobacteria</taxon>
        <taxon>Hyphomicrobiales</taxon>
        <taxon>Bartonellaceae</taxon>
        <taxon>Bartonella</taxon>
    </lineage>
</organism>